<keyword evidence="9 13" id="KW-0472">Membrane</keyword>
<evidence type="ECO:0000256" key="10">
    <source>
        <dbReference type="ARBA" id="ARBA00025320"/>
    </source>
</evidence>
<gene>
    <name evidence="14" type="ORF">FD28_GL002434</name>
</gene>
<name>A0A0R1UQM7_9LACO</name>
<reference evidence="14 15" key="1">
    <citation type="journal article" date="2015" name="Genome Announc.">
        <title>Expanding the biotechnology potential of lactobacilli through comparative genomics of 213 strains and associated genera.</title>
        <authorList>
            <person name="Sun Z."/>
            <person name="Harris H.M."/>
            <person name="McCann A."/>
            <person name="Guo C."/>
            <person name="Argimon S."/>
            <person name="Zhang W."/>
            <person name="Yang X."/>
            <person name="Jeffery I.B."/>
            <person name="Cooney J.C."/>
            <person name="Kagawa T.F."/>
            <person name="Liu W."/>
            <person name="Song Y."/>
            <person name="Salvetti E."/>
            <person name="Wrobel A."/>
            <person name="Rasinkangas P."/>
            <person name="Parkhill J."/>
            <person name="Rea M.C."/>
            <person name="O'Sullivan O."/>
            <person name="Ritari J."/>
            <person name="Douillard F.P."/>
            <person name="Paul Ross R."/>
            <person name="Yang R."/>
            <person name="Briner A.E."/>
            <person name="Felis G.E."/>
            <person name="de Vos W.M."/>
            <person name="Barrangou R."/>
            <person name="Klaenhammer T.R."/>
            <person name="Caufield P.W."/>
            <person name="Cui Y."/>
            <person name="Zhang H."/>
            <person name="O'Toole P.W."/>
        </authorList>
    </citation>
    <scope>NUCLEOTIDE SEQUENCE [LARGE SCALE GENOMIC DNA]</scope>
    <source>
        <strain evidence="14 15">DSM 16381</strain>
    </source>
</reference>
<evidence type="ECO:0000256" key="4">
    <source>
        <dbReference type="ARBA" id="ARBA00022448"/>
    </source>
</evidence>
<comment type="similarity">
    <text evidence="2">Belongs to the binding-protein-dependent transport system permease family. FecCD subfamily.</text>
</comment>
<keyword evidence="15" id="KW-1185">Reference proteome</keyword>
<feature type="transmembrane region" description="Helical" evidence="13">
    <location>
        <begin position="181"/>
        <end position="201"/>
    </location>
</feature>
<dbReference type="EMBL" id="AZFS01000046">
    <property type="protein sequence ID" value="KRL95468.1"/>
    <property type="molecule type" value="Genomic_DNA"/>
</dbReference>
<comment type="function">
    <text evidence="10">Part of the binding-protein-dependent transport system for heme-iron. Responsible for the translocation of the substrate across the membrane.</text>
</comment>
<protein>
    <recommendedName>
        <fullName evidence="3">Probable heme-iron transport system permease protein IsdF</fullName>
    </recommendedName>
    <alternativeName>
        <fullName evidence="12">Iron-regulated surface determinant protein F</fullName>
    </alternativeName>
    <alternativeName>
        <fullName evidence="11">Staphylococcal iron-regulated protein G</fullName>
    </alternativeName>
</protein>
<dbReference type="OrthoDB" id="9811721at2"/>
<dbReference type="Pfam" id="PF01032">
    <property type="entry name" value="FecCD"/>
    <property type="match status" value="1"/>
</dbReference>
<feature type="transmembrane region" description="Helical" evidence="13">
    <location>
        <begin position="6"/>
        <end position="31"/>
    </location>
</feature>
<evidence type="ECO:0000256" key="3">
    <source>
        <dbReference type="ARBA" id="ARBA00018524"/>
    </source>
</evidence>
<keyword evidence="5" id="KW-1003">Cell membrane</keyword>
<keyword evidence="6 13" id="KW-0812">Transmembrane</keyword>
<dbReference type="Proteomes" id="UP000051580">
    <property type="component" value="Unassembled WGS sequence"/>
</dbReference>
<evidence type="ECO:0000256" key="13">
    <source>
        <dbReference type="SAM" id="Phobius"/>
    </source>
</evidence>
<dbReference type="SUPFAM" id="SSF81345">
    <property type="entry name" value="ABC transporter involved in vitamin B12 uptake, BtuC"/>
    <property type="match status" value="1"/>
</dbReference>
<dbReference type="GO" id="GO:0005886">
    <property type="term" value="C:plasma membrane"/>
    <property type="evidence" value="ECO:0007669"/>
    <property type="project" value="UniProtKB-SubCell"/>
</dbReference>
<feature type="transmembrane region" description="Helical" evidence="13">
    <location>
        <begin position="292"/>
        <end position="311"/>
    </location>
</feature>
<evidence type="ECO:0000256" key="11">
    <source>
        <dbReference type="ARBA" id="ARBA00031149"/>
    </source>
</evidence>
<dbReference type="RefSeq" id="WP_057733170.1">
    <property type="nucleotide sequence ID" value="NZ_AZFS01000046.1"/>
</dbReference>
<evidence type="ECO:0000256" key="7">
    <source>
        <dbReference type="ARBA" id="ARBA00022989"/>
    </source>
</evidence>
<evidence type="ECO:0000256" key="2">
    <source>
        <dbReference type="ARBA" id="ARBA00007935"/>
    </source>
</evidence>
<evidence type="ECO:0000256" key="5">
    <source>
        <dbReference type="ARBA" id="ARBA00022475"/>
    </source>
</evidence>
<accession>A0A0R1UQM7</accession>
<feature type="transmembrane region" description="Helical" evidence="13">
    <location>
        <begin position="141"/>
        <end position="160"/>
    </location>
</feature>
<evidence type="ECO:0000256" key="1">
    <source>
        <dbReference type="ARBA" id="ARBA00004651"/>
    </source>
</evidence>
<evidence type="ECO:0000256" key="6">
    <source>
        <dbReference type="ARBA" id="ARBA00022692"/>
    </source>
</evidence>
<dbReference type="PATRIC" id="fig|1423753.3.peg.2551"/>
<feature type="transmembrane region" description="Helical" evidence="13">
    <location>
        <begin position="262"/>
        <end position="280"/>
    </location>
</feature>
<dbReference type="GO" id="GO:0022857">
    <property type="term" value="F:transmembrane transporter activity"/>
    <property type="evidence" value="ECO:0007669"/>
    <property type="project" value="InterPro"/>
</dbReference>
<dbReference type="PANTHER" id="PTHR30472">
    <property type="entry name" value="FERRIC ENTEROBACTIN TRANSPORT SYSTEM PERMEASE PROTEIN"/>
    <property type="match status" value="1"/>
</dbReference>
<feature type="transmembrane region" description="Helical" evidence="13">
    <location>
        <begin position="221"/>
        <end position="250"/>
    </location>
</feature>
<dbReference type="InterPro" id="IPR037294">
    <property type="entry name" value="ABC_BtuC-like"/>
</dbReference>
<dbReference type="Gene3D" id="1.10.3470.10">
    <property type="entry name" value="ABC transporter involved in vitamin B12 uptake, BtuC"/>
    <property type="match status" value="1"/>
</dbReference>
<dbReference type="CDD" id="cd06550">
    <property type="entry name" value="TM_ABC_iron-siderophores_like"/>
    <property type="match status" value="1"/>
</dbReference>
<sequence>MTKRVGWWYAGILLLLVGTMVVALMVGTTWIGPQRLFQILSQPASRDYVTIFNLRLPRIISSLICGGCLAVAGALFQAVFRNPIADPSILGISSAADFFKLGGAVLLPWLPGHNWLLALVGGIVALAILTSGTALRDPYRLIIVGVALDATFVGLSRLVSSGQATQVMASTFNAVTWSDTLGLLILGLTGLLVALLLSPWANYLKLADTALQTIGVPVRTIRWALLLLGMYLAVSVTATVGAIPFVGIVIPNLARRLVGHDYQTLLPFSMLAGAWLMLAADTLGRTVIVPSEISAATMMAVIGGPFVIILLQRGRGFHGLTAH</sequence>
<dbReference type="AlphaFoldDB" id="A0A0R1UQM7"/>
<dbReference type="GO" id="GO:0033214">
    <property type="term" value="P:siderophore-iron import into cell"/>
    <property type="evidence" value="ECO:0007669"/>
    <property type="project" value="TreeGrafter"/>
</dbReference>
<dbReference type="STRING" id="1423753.FD28_GL002434"/>
<evidence type="ECO:0000256" key="12">
    <source>
        <dbReference type="ARBA" id="ARBA00031465"/>
    </source>
</evidence>
<keyword evidence="8" id="KW-0408">Iron</keyword>
<evidence type="ECO:0000313" key="14">
    <source>
        <dbReference type="EMBL" id="KRL95468.1"/>
    </source>
</evidence>
<evidence type="ECO:0000256" key="8">
    <source>
        <dbReference type="ARBA" id="ARBA00023004"/>
    </source>
</evidence>
<keyword evidence="7 13" id="KW-1133">Transmembrane helix</keyword>
<comment type="subcellular location">
    <subcellularLocation>
        <location evidence="1">Cell membrane</location>
        <topology evidence="1">Multi-pass membrane protein</topology>
    </subcellularLocation>
</comment>
<feature type="transmembrane region" description="Helical" evidence="13">
    <location>
        <begin position="52"/>
        <end position="76"/>
    </location>
</feature>
<feature type="transmembrane region" description="Helical" evidence="13">
    <location>
        <begin position="88"/>
        <end position="109"/>
    </location>
</feature>
<organism evidence="14 15">
    <name type="scientific">Levilactobacillus hammesii DSM 16381</name>
    <dbReference type="NCBI Taxonomy" id="1423753"/>
    <lineage>
        <taxon>Bacteria</taxon>
        <taxon>Bacillati</taxon>
        <taxon>Bacillota</taxon>
        <taxon>Bacilli</taxon>
        <taxon>Lactobacillales</taxon>
        <taxon>Lactobacillaceae</taxon>
        <taxon>Levilactobacillus</taxon>
    </lineage>
</organism>
<keyword evidence="4" id="KW-0813">Transport</keyword>
<proteinExistence type="inferred from homology"/>
<dbReference type="PANTHER" id="PTHR30472:SF21">
    <property type="entry name" value="HEME-IRON TRANSPORT SYSTEM PERMEASE PROTEIN ISDF-RELATED"/>
    <property type="match status" value="1"/>
</dbReference>
<dbReference type="InterPro" id="IPR000522">
    <property type="entry name" value="ABC_transptr_permease_BtuC"/>
</dbReference>
<evidence type="ECO:0000313" key="15">
    <source>
        <dbReference type="Proteomes" id="UP000051580"/>
    </source>
</evidence>
<feature type="transmembrane region" description="Helical" evidence="13">
    <location>
        <begin position="116"/>
        <end position="135"/>
    </location>
</feature>
<evidence type="ECO:0000256" key="9">
    <source>
        <dbReference type="ARBA" id="ARBA00023136"/>
    </source>
</evidence>
<comment type="caution">
    <text evidence="14">The sequence shown here is derived from an EMBL/GenBank/DDBJ whole genome shotgun (WGS) entry which is preliminary data.</text>
</comment>